<organism evidence="2">
    <name type="scientific">Ganoderma boninense</name>
    <dbReference type="NCBI Taxonomy" id="34458"/>
    <lineage>
        <taxon>Eukaryota</taxon>
        <taxon>Fungi</taxon>
        <taxon>Dikarya</taxon>
        <taxon>Basidiomycota</taxon>
        <taxon>Agaricomycotina</taxon>
        <taxon>Agaricomycetes</taxon>
        <taxon>Polyporales</taxon>
        <taxon>Polyporaceae</taxon>
        <taxon>Ganoderma</taxon>
    </lineage>
</organism>
<dbReference type="PANTHER" id="PTHR11439">
    <property type="entry name" value="GAG-POL-RELATED RETROTRANSPOSON"/>
    <property type="match status" value="1"/>
</dbReference>
<evidence type="ECO:0000259" key="1">
    <source>
        <dbReference type="Pfam" id="PF07727"/>
    </source>
</evidence>
<evidence type="ECO:0000313" key="2">
    <source>
        <dbReference type="EMBL" id="VWP01437.1"/>
    </source>
</evidence>
<dbReference type="AlphaFoldDB" id="A0A5K1K631"/>
<proteinExistence type="predicted"/>
<dbReference type="InterPro" id="IPR013103">
    <property type="entry name" value="RVT_2"/>
</dbReference>
<protein>
    <submittedName>
        <fullName evidence="2">Cytochrome P450 3A13</fullName>
    </submittedName>
</protein>
<feature type="domain" description="Reverse transcriptase Ty1/copia-type" evidence="1">
    <location>
        <begin position="1"/>
        <end position="146"/>
    </location>
</feature>
<dbReference type="EMBL" id="LR729371">
    <property type="protein sequence ID" value="VWP01437.1"/>
    <property type="molecule type" value="Genomic_DNA"/>
</dbReference>
<sequence length="213" mass="23860">MYQPPGYKDGTCKALQLCKALYGLKQGGRNWNIYFNRIMVNKLGFQWLNFDPCIYLWQDKHGLTIVGVHIDNMIALADTTGLMDSFTTGLAKHVKITDLSMPSLFLGIEILHNHSSCMLSICQYQYILRVLKHFSMADANPISTPLNPNVKLVKTPDNADLSEMGDVLYQAAIGSLMYAALGTWPDISYAVQVLSQYSSRPGPDHWTVVKQVL</sequence>
<dbReference type="Pfam" id="PF07727">
    <property type="entry name" value="RVT_2"/>
    <property type="match status" value="1"/>
</dbReference>
<reference evidence="2" key="1">
    <citation type="submission" date="2019-10" db="EMBL/GenBank/DDBJ databases">
        <authorList>
            <person name="Nor Muhammad N."/>
        </authorList>
    </citation>
    <scope>NUCLEOTIDE SEQUENCE</scope>
</reference>
<name>A0A5K1K631_9APHY</name>
<accession>A0A5K1K631</accession>
<dbReference type="PANTHER" id="PTHR11439:SF440">
    <property type="entry name" value="INTEGRASE CATALYTIC DOMAIN-CONTAINING PROTEIN"/>
    <property type="match status" value="1"/>
</dbReference>
<gene>
    <name evidence="2" type="primary">G2X6V8</name>
</gene>